<gene>
    <name evidence="2" type="ORF">FHR04_10350</name>
    <name evidence="1" type="ORF">HNQ04_000384</name>
</gene>
<proteinExistence type="predicted"/>
<evidence type="ECO:0000313" key="3">
    <source>
        <dbReference type="Proteomes" id="UP000313988"/>
    </source>
</evidence>
<dbReference type="AlphaFoldDB" id="A0A5C4Y5S7"/>
<name>A0A5C4Y5S7_9DEIO</name>
<keyword evidence="4" id="KW-1185">Reference proteome</keyword>
<sequence length="215" mass="24839">MSDVLRILPNENPDGNAFVASTLIFSRLMQDLRCVHLCALRGYPSAAGTVAASIWELSYEIRFLILNPHNAERWFNHRDIKHTESTHYNRFNEVMKTLFPEDIERKFASDVEWNNYSYLCAFKHGNSMFQQILNIRENGENAEISPNPDLSCFSIESLSRILYHSCNYCILSAKFIANEYCSEDERSHLSIKLEKLQHDLKNCIDAVLPKSAEDI</sequence>
<dbReference type="EMBL" id="JACHEW010000001">
    <property type="protein sequence ID" value="MBB6015160.1"/>
    <property type="molecule type" value="Genomic_DNA"/>
</dbReference>
<dbReference type="Proteomes" id="UP000313988">
    <property type="component" value="Unassembled WGS sequence"/>
</dbReference>
<evidence type="ECO:0008006" key="5">
    <source>
        <dbReference type="Google" id="ProtNLM"/>
    </source>
</evidence>
<reference evidence="1 4" key="2">
    <citation type="submission" date="2020-08" db="EMBL/GenBank/DDBJ databases">
        <title>Genomic Encyclopedia of Type Strains, Phase IV (KMG-IV): sequencing the most valuable type-strain genomes for metagenomic binning, comparative biology and taxonomic classification.</title>
        <authorList>
            <person name="Goeker M."/>
        </authorList>
    </citation>
    <scope>NUCLEOTIDE SEQUENCE [LARGE SCALE GENOMIC DNA]</scope>
    <source>
        <strain evidence="1 4">DSM 12027</strain>
    </source>
</reference>
<reference evidence="2 3" key="1">
    <citation type="submission" date="2019-06" db="EMBL/GenBank/DDBJ databases">
        <title>Genome sequence of Deinococcus radiopugnans ATCC 19172.</title>
        <authorList>
            <person name="Maclea K.S."/>
            <person name="Maynard C.R."/>
        </authorList>
    </citation>
    <scope>NUCLEOTIDE SEQUENCE [LARGE SCALE GENOMIC DNA]</scope>
    <source>
        <strain evidence="2 3">ATCC 19172</strain>
    </source>
</reference>
<comment type="caution">
    <text evidence="2">The sequence shown here is derived from an EMBL/GenBank/DDBJ whole genome shotgun (WGS) entry which is preliminary data.</text>
</comment>
<dbReference type="OrthoDB" id="10006683at2"/>
<evidence type="ECO:0000313" key="4">
    <source>
        <dbReference type="Proteomes" id="UP000629870"/>
    </source>
</evidence>
<dbReference type="Proteomes" id="UP000629870">
    <property type="component" value="Unassembled WGS sequence"/>
</dbReference>
<dbReference type="EMBL" id="VDMO01000010">
    <property type="protein sequence ID" value="TNM70884.1"/>
    <property type="molecule type" value="Genomic_DNA"/>
</dbReference>
<organism evidence="2 3">
    <name type="scientific">Deinococcus radiopugnans ATCC 19172</name>
    <dbReference type="NCBI Taxonomy" id="585398"/>
    <lineage>
        <taxon>Bacteria</taxon>
        <taxon>Thermotogati</taxon>
        <taxon>Deinococcota</taxon>
        <taxon>Deinococci</taxon>
        <taxon>Deinococcales</taxon>
        <taxon>Deinococcaceae</taxon>
        <taxon>Deinococcus</taxon>
    </lineage>
</organism>
<evidence type="ECO:0000313" key="2">
    <source>
        <dbReference type="EMBL" id="TNM70884.1"/>
    </source>
</evidence>
<dbReference type="RefSeq" id="WP_139403057.1">
    <property type="nucleotide sequence ID" value="NZ_JACHEW010000001.1"/>
</dbReference>
<evidence type="ECO:0000313" key="1">
    <source>
        <dbReference type="EMBL" id="MBB6015160.1"/>
    </source>
</evidence>
<accession>A0A5C4Y5S7</accession>
<protein>
    <recommendedName>
        <fullName evidence="5">AbiV family abortive infection protein</fullName>
    </recommendedName>
</protein>